<evidence type="ECO:0000256" key="3">
    <source>
        <dbReference type="ARBA" id="ARBA00023004"/>
    </source>
</evidence>
<organism evidence="6 7">
    <name type="scientific">Mucilaginibacter conchicola</name>
    <dbReference type="NCBI Taxonomy" id="2303333"/>
    <lineage>
        <taxon>Bacteria</taxon>
        <taxon>Pseudomonadati</taxon>
        <taxon>Bacteroidota</taxon>
        <taxon>Sphingobacteriia</taxon>
        <taxon>Sphingobacteriales</taxon>
        <taxon>Sphingobacteriaceae</taxon>
        <taxon>Mucilaginibacter</taxon>
    </lineage>
</organism>
<dbReference type="AlphaFoldDB" id="A0A372NYL6"/>
<accession>A0A372NYL6</accession>
<sequence>MKKFKKWAAYTVITLLLVVVAAVSYITLALPNVGEPKDIKVDLTPQRIARGKYLANYVAVCIDCHSTRKWGEFAGPIDTTHIGAGGEHFDQNIGFPGDVYVPNITPSNLKTWTDGELYRAITTGVRKDGSAIFPIMPYSSYGKMDQEDIYSIIAYIRTLKPYNNTYPARKLDFPLNVIVHTMPGKAAETTRPAEKDTVAYGKYLITTAACADCHTKDKGLDYGGGAEFGMPGGTVRSANLTADATGIGAWSREMFIAKFKQYSGNAKTHAVKPGQFQTVMPWYRYSNMSVNDLGAIYTYLRSVKPVKNKVVKFSVKQNTKG</sequence>
<evidence type="ECO:0000256" key="4">
    <source>
        <dbReference type="PROSITE-ProRule" id="PRU00433"/>
    </source>
</evidence>
<feature type="domain" description="Cytochrome c" evidence="5">
    <location>
        <begin position="46"/>
        <end position="160"/>
    </location>
</feature>
<dbReference type="Pfam" id="PF00034">
    <property type="entry name" value="Cytochrom_C"/>
    <property type="match status" value="1"/>
</dbReference>
<comment type="caution">
    <text evidence="6">The sequence shown here is derived from an EMBL/GenBank/DDBJ whole genome shotgun (WGS) entry which is preliminary data.</text>
</comment>
<evidence type="ECO:0000259" key="5">
    <source>
        <dbReference type="PROSITE" id="PS51007"/>
    </source>
</evidence>
<dbReference type="Proteomes" id="UP000264217">
    <property type="component" value="Unassembled WGS sequence"/>
</dbReference>
<evidence type="ECO:0000256" key="2">
    <source>
        <dbReference type="ARBA" id="ARBA00022723"/>
    </source>
</evidence>
<evidence type="ECO:0000313" key="6">
    <source>
        <dbReference type="EMBL" id="RFZ94984.1"/>
    </source>
</evidence>
<dbReference type="SUPFAM" id="SSF46626">
    <property type="entry name" value="Cytochrome c"/>
    <property type="match status" value="2"/>
</dbReference>
<proteinExistence type="predicted"/>
<name>A0A372NYL6_9SPHI</name>
<gene>
    <name evidence="6" type="ORF">D0C36_05510</name>
</gene>
<keyword evidence="1 4" id="KW-0349">Heme</keyword>
<keyword evidence="3 4" id="KW-0408">Iron</keyword>
<dbReference type="PANTHER" id="PTHR35008:SF8">
    <property type="entry name" value="ALCOHOL DEHYDROGENASE CYTOCHROME C SUBUNIT"/>
    <property type="match status" value="1"/>
</dbReference>
<dbReference type="RefSeq" id="WP_117390542.1">
    <property type="nucleotide sequence ID" value="NZ_QWDC01000001.1"/>
</dbReference>
<dbReference type="InterPro" id="IPR051459">
    <property type="entry name" value="Cytochrome_c-type_DH"/>
</dbReference>
<reference evidence="6 7" key="1">
    <citation type="submission" date="2018-08" db="EMBL/GenBank/DDBJ databases">
        <title>Mucilaginibacter sp. MYSH2.</title>
        <authorList>
            <person name="Seo T."/>
        </authorList>
    </citation>
    <scope>NUCLEOTIDE SEQUENCE [LARGE SCALE GENOMIC DNA]</scope>
    <source>
        <strain evidence="6 7">MYSH2</strain>
    </source>
</reference>
<keyword evidence="2 4" id="KW-0479">Metal-binding</keyword>
<dbReference type="PROSITE" id="PS51007">
    <property type="entry name" value="CYTC"/>
    <property type="match status" value="2"/>
</dbReference>
<evidence type="ECO:0000256" key="1">
    <source>
        <dbReference type="ARBA" id="ARBA00022617"/>
    </source>
</evidence>
<dbReference type="GO" id="GO:0009055">
    <property type="term" value="F:electron transfer activity"/>
    <property type="evidence" value="ECO:0007669"/>
    <property type="project" value="InterPro"/>
</dbReference>
<dbReference type="InterPro" id="IPR009056">
    <property type="entry name" value="Cyt_c-like_dom"/>
</dbReference>
<feature type="domain" description="Cytochrome c" evidence="5">
    <location>
        <begin position="196"/>
        <end position="304"/>
    </location>
</feature>
<evidence type="ECO:0000313" key="7">
    <source>
        <dbReference type="Proteomes" id="UP000264217"/>
    </source>
</evidence>
<dbReference type="GO" id="GO:0046872">
    <property type="term" value="F:metal ion binding"/>
    <property type="evidence" value="ECO:0007669"/>
    <property type="project" value="UniProtKB-KW"/>
</dbReference>
<dbReference type="InterPro" id="IPR036909">
    <property type="entry name" value="Cyt_c-like_dom_sf"/>
</dbReference>
<protein>
    <submittedName>
        <fullName evidence="6">Cytochrome C</fullName>
    </submittedName>
</protein>
<dbReference type="Gene3D" id="1.10.760.10">
    <property type="entry name" value="Cytochrome c-like domain"/>
    <property type="match status" value="2"/>
</dbReference>
<dbReference type="GO" id="GO:0020037">
    <property type="term" value="F:heme binding"/>
    <property type="evidence" value="ECO:0007669"/>
    <property type="project" value="InterPro"/>
</dbReference>
<dbReference type="EMBL" id="QWDC01000001">
    <property type="protein sequence ID" value="RFZ94984.1"/>
    <property type="molecule type" value="Genomic_DNA"/>
</dbReference>
<dbReference type="PANTHER" id="PTHR35008">
    <property type="entry name" value="BLL4482 PROTEIN-RELATED"/>
    <property type="match status" value="1"/>
</dbReference>
<dbReference type="OrthoDB" id="9809720at2"/>
<keyword evidence="7" id="KW-1185">Reference proteome</keyword>